<dbReference type="RefSeq" id="WP_014968518.1">
    <property type="nucleotide sequence ID" value="NC_018664.1"/>
</dbReference>
<dbReference type="Pfam" id="PF01225">
    <property type="entry name" value="Mur_ligase"/>
    <property type="match status" value="1"/>
</dbReference>
<dbReference type="InterPro" id="IPR036615">
    <property type="entry name" value="Mur_ligase_C_dom_sf"/>
</dbReference>
<evidence type="ECO:0000256" key="6">
    <source>
        <dbReference type="ARBA" id="ARBA00022618"/>
    </source>
</evidence>
<evidence type="ECO:0000256" key="8">
    <source>
        <dbReference type="ARBA" id="ARBA00022840"/>
    </source>
</evidence>
<dbReference type="PANTHER" id="PTHR43445">
    <property type="entry name" value="UDP-N-ACETYLMURAMATE--L-ALANINE LIGASE-RELATED"/>
    <property type="match status" value="1"/>
</dbReference>
<dbReference type="SUPFAM" id="SSF51984">
    <property type="entry name" value="MurCD N-terminal domain"/>
    <property type="match status" value="1"/>
</dbReference>
<dbReference type="InterPro" id="IPR005758">
    <property type="entry name" value="UDP-N-AcMur_Ala_ligase_MurC"/>
</dbReference>
<comment type="catalytic activity">
    <reaction evidence="13 14">
        <text>UDP-N-acetyl-alpha-D-muramate + L-alanine + ATP = UDP-N-acetyl-alpha-D-muramoyl-L-alanine + ADP + phosphate + H(+)</text>
        <dbReference type="Rhea" id="RHEA:23372"/>
        <dbReference type="ChEBI" id="CHEBI:15378"/>
        <dbReference type="ChEBI" id="CHEBI:30616"/>
        <dbReference type="ChEBI" id="CHEBI:43474"/>
        <dbReference type="ChEBI" id="CHEBI:57972"/>
        <dbReference type="ChEBI" id="CHEBI:70757"/>
        <dbReference type="ChEBI" id="CHEBI:83898"/>
        <dbReference type="ChEBI" id="CHEBI:456216"/>
        <dbReference type="EC" id="6.3.2.8"/>
    </reaction>
</comment>
<evidence type="ECO:0000256" key="3">
    <source>
        <dbReference type="ARBA" id="ARBA00012211"/>
    </source>
</evidence>
<dbReference type="Pfam" id="PF02875">
    <property type="entry name" value="Mur_ligase_C"/>
    <property type="match status" value="1"/>
</dbReference>
<dbReference type="InterPro" id="IPR004101">
    <property type="entry name" value="Mur_ligase_C"/>
</dbReference>
<evidence type="ECO:0000259" key="15">
    <source>
        <dbReference type="Pfam" id="PF01225"/>
    </source>
</evidence>
<evidence type="ECO:0000256" key="14">
    <source>
        <dbReference type="HAMAP-Rule" id="MF_00046"/>
    </source>
</evidence>
<evidence type="ECO:0000256" key="2">
    <source>
        <dbReference type="ARBA" id="ARBA00004752"/>
    </source>
</evidence>
<evidence type="ECO:0000256" key="1">
    <source>
        <dbReference type="ARBA" id="ARBA00004496"/>
    </source>
</evidence>
<dbReference type="GO" id="GO:0005737">
    <property type="term" value="C:cytoplasm"/>
    <property type="evidence" value="ECO:0007669"/>
    <property type="project" value="UniProtKB-SubCell"/>
</dbReference>
<proteinExistence type="inferred from homology"/>
<dbReference type="HOGENOM" id="CLU_028104_1_0_9"/>
<gene>
    <name evidence="14 18" type="primary">murC</name>
    <name evidence="18" type="ordered locus">Curi_c23890</name>
</gene>
<evidence type="ECO:0000256" key="9">
    <source>
        <dbReference type="ARBA" id="ARBA00022960"/>
    </source>
</evidence>
<dbReference type="GO" id="GO:0005524">
    <property type="term" value="F:ATP binding"/>
    <property type="evidence" value="ECO:0007669"/>
    <property type="project" value="UniProtKB-UniRule"/>
</dbReference>
<name>K0B1P7_GOTA9</name>
<dbReference type="GO" id="GO:0008763">
    <property type="term" value="F:UDP-N-acetylmuramate-L-alanine ligase activity"/>
    <property type="evidence" value="ECO:0007669"/>
    <property type="project" value="UniProtKB-UniRule"/>
</dbReference>
<dbReference type="AlphaFoldDB" id="K0B1P7"/>
<dbReference type="Gene3D" id="3.40.1190.10">
    <property type="entry name" value="Mur-like, catalytic domain"/>
    <property type="match status" value="1"/>
</dbReference>
<dbReference type="Gene3D" id="3.40.50.720">
    <property type="entry name" value="NAD(P)-binding Rossmann-like Domain"/>
    <property type="match status" value="1"/>
</dbReference>
<organism evidence="18 19">
    <name type="scientific">Gottschalkia acidurici (strain ATCC 7906 / DSM 604 / BCRC 14475 / CIP 104303 / KCTC 5404 / NCIMB 10678 / 9a)</name>
    <name type="common">Clostridium acidurici</name>
    <dbReference type="NCBI Taxonomy" id="1128398"/>
    <lineage>
        <taxon>Bacteria</taxon>
        <taxon>Bacillati</taxon>
        <taxon>Bacillota</taxon>
        <taxon>Tissierellia</taxon>
        <taxon>Tissierellales</taxon>
        <taxon>Gottschalkiaceae</taxon>
        <taxon>Gottschalkia</taxon>
    </lineage>
</organism>
<evidence type="ECO:0000256" key="5">
    <source>
        <dbReference type="ARBA" id="ARBA00022598"/>
    </source>
</evidence>
<dbReference type="InterPro" id="IPR036565">
    <property type="entry name" value="Mur-like_cat_sf"/>
</dbReference>
<feature type="domain" description="Mur ligase N-terminal catalytic" evidence="15">
    <location>
        <begin position="14"/>
        <end position="112"/>
    </location>
</feature>
<dbReference type="InterPro" id="IPR050061">
    <property type="entry name" value="MurCDEF_pg_biosynth"/>
</dbReference>
<evidence type="ECO:0000256" key="7">
    <source>
        <dbReference type="ARBA" id="ARBA00022741"/>
    </source>
</evidence>
<dbReference type="OrthoDB" id="9804126at2"/>
<feature type="domain" description="Mur ligase central" evidence="17">
    <location>
        <begin position="118"/>
        <end position="298"/>
    </location>
</feature>
<dbReference type="Proteomes" id="UP000006094">
    <property type="component" value="Chromosome"/>
</dbReference>
<dbReference type="UniPathway" id="UPA00219"/>
<evidence type="ECO:0000256" key="13">
    <source>
        <dbReference type="ARBA" id="ARBA00047833"/>
    </source>
</evidence>
<keyword evidence="6 14" id="KW-0132">Cell division</keyword>
<dbReference type="GO" id="GO:0009252">
    <property type="term" value="P:peptidoglycan biosynthetic process"/>
    <property type="evidence" value="ECO:0007669"/>
    <property type="project" value="UniProtKB-UniRule"/>
</dbReference>
<dbReference type="GO" id="GO:0051301">
    <property type="term" value="P:cell division"/>
    <property type="evidence" value="ECO:0007669"/>
    <property type="project" value="UniProtKB-KW"/>
</dbReference>
<dbReference type="NCBIfam" id="TIGR01082">
    <property type="entry name" value="murC"/>
    <property type="match status" value="1"/>
</dbReference>
<keyword evidence="19" id="KW-1185">Reference proteome</keyword>
<accession>K0B1P7</accession>
<evidence type="ECO:0000313" key="18">
    <source>
        <dbReference type="EMBL" id="AFS79384.1"/>
    </source>
</evidence>
<protein>
    <recommendedName>
        <fullName evidence="3 14">UDP-N-acetylmuramate--L-alanine ligase</fullName>
        <ecNumber evidence="3 14">6.3.2.8</ecNumber>
    </recommendedName>
    <alternativeName>
        <fullName evidence="14">UDP-N-acetylmuramoyl-L-alanine synthetase</fullName>
    </alternativeName>
</protein>
<reference evidence="18 19" key="1">
    <citation type="journal article" date="2012" name="PLoS ONE">
        <title>The purine-utilizing bacterium Clostridium acidurici 9a: a genome-guided metabolic reconsideration.</title>
        <authorList>
            <person name="Hartwich K."/>
            <person name="Poehlein A."/>
            <person name="Daniel R."/>
        </authorList>
    </citation>
    <scope>NUCLEOTIDE SEQUENCE [LARGE SCALE GENOMIC DNA]</scope>
    <source>
        <strain evidence="19">ATCC 7906 / DSM 604 / BCRC 14475 / CIP 104303 / KCTC 5404 / NCIMB 10678 / 9a</strain>
    </source>
</reference>
<evidence type="ECO:0000256" key="4">
    <source>
        <dbReference type="ARBA" id="ARBA00022490"/>
    </source>
</evidence>
<keyword evidence="10 14" id="KW-0573">Peptidoglycan synthesis</keyword>
<dbReference type="KEGG" id="cad:Curi_c23890"/>
<dbReference type="SUPFAM" id="SSF53623">
    <property type="entry name" value="MurD-like peptide ligases, catalytic domain"/>
    <property type="match status" value="1"/>
</dbReference>
<keyword evidence="12 14" id="KW-0961">Cell wall biogenesis/degradation</keyword>
<dbReference type="HAMAP" id="MF_00046">
    <property type="entry name" value="MurC"/>
    <property type="match status" value="1"/>
</dbReference>
<comment type="similarity">
    <text evidence="14">Belongs to the MurCDEF family.</text>
</comment>
<dbReference type="InterPro" id="IPR013221">
    <property type="entry name" value="Mur_ligase_cen"/>
</dbReference>
<keyword evidence="5 14" id="KW-0436">Ligase</keyword>
<dbReference type="EMBL" id="CP003326">
    <property type="protein sequence ID" value="AFS79384.1"/>
    <property type="molecule type" value="Genomic_DNA"/>
</dbReference>
<evidence type="ECO:0000256" key="11">
    <source>
        <dbReference type="ARBA" id="ARBA00023306"/>
    </source>
</evidence>
<dbReference type="GO" id="GO:0071555">
    <property type="term" value="P:cell wall organization"/>
    <property type="evidence" value="ECO:0007669"/>
    <property type="project" value="UniProtKB-KW"/>
</dbReference>
<comment type="subcellular location">
    <subcellularLocation>
        <location evidence="1 14">Cytoplasm</location>
    </subcellularLocation>
</comment>
<feature type="domain" description="Mur ligase C-terminal" evidence="16">
    <location>
        <begin position="320"/>
        <end position="449"/>
    </location>
</feature>
<dbReference type="PANTHER" id="PTHR43445:SF3">
    <property type="entry name" value="UDP-N-ACETYLMURAMATE--L-ALANINE LIGASE"/>
    <property type="match status" value="1"/>
</dbReference>
<keyword evidence="4 14" id="KW-0963">Cytoplasm</keyword>
<evidence type="ECO:0000256" key="12">
    <source>
        <dbReference type="ARBA" id="ARBA00023316"/>
    </source>
</evidence>
<keyword evidence="11 14" id="KW-0131">Cell cycle</keyword>
<dbReference type="InterPro" id="IPR000713">
    <property type="entry name" value="Mur_ligase_N"/>
</dbReference>
<comment type="pathway">
    <text evidence="2 14">Cell wall biogenesis; peptidoglycan biosynthesis.</text>
</comment>
<evidence type="ECO:0000259" key="16">
    <source>
        <dbReference type="Pfam" id="PF02875"/>
    </source>
</evidence>
<feature type="binding site" evidence="14">
    <location>
        <begin position="120"/>
        <end position="126"/>
    </location>
    <ligand>
        <name>ATP</name>
        <dbReference type="ChEBI" id="CHEBI:30616"/>
    </ligand>
</feature>
<dbReference type="PATRIC" id="fig|1128398.3.peg.2464"/>
<dbReference type="eggNOG" id="COG0773">
    <property type="taxonomic scope" value="Bacteria"/>
</dbReference>
<sequence length="462" mass="51405">MISFDINKDSFSRVHFIGIGGISMSALAEILIKEGFEVSGSDSKDSPIINKLRDKGATIYIGHESNNIKDGLDLVVFTDAISKDNPEYLEALNKKILTVDRGNFLGQLMKKYKDSIAVSGTHGKTTTTGMLSTILHSSHLDPTILLGGELDCINGNVRIGKDNLILTEACEYKGNILKFHSTIGVILNVEADHLDYYNSIDEIIDTFSGFVKLIPRDGHVIINNDDENAIKSVSDAVCNVVTFGIDKDSTYKANNVSFDQSGHSYFSLTIDNNESYDVVLSVTGIHNVYNSLGAIAAAHISGLDIKEVIEKIKDYKGTHRRLEYKGYFDGVRVIDDYAHHPTEIMATLKAVRNLEFKKTWCIFQPHTYTRTKSLLNEFSDAFFDADKVIIANIYAAREKDNGEIHSKDLVKMLKEKNVDAYHFDTFDEIVEFISKNVSEGDLVLTMGAGDVYKIGEILLDRN</sequence>
<dbReference type="GO" id="GO:0008360">
    <property type="term" value="P:regulation of cell shape"/>
    <property type="evidence" value="ECO:0007669"/>
    <property type="project" value="UniProtKB-KW"/>
</dbReference>
<keyword evidence="9 14" id="KW-0133">Cell shape</keyword>
<dbReference type="Gene3D" id="3.90.190.20">
    <property type="entry name" value="Mur ligase, C-terminal domain"/>
    <property type="match status" value="1"/>
</dbReference>
<dbReference type="EC" id="6.3.2.8" evidence="3 14"/>
<dbReference type="Pfam" id="PF08245">
    <property type="entry name" value="Mur_ligase_M"/>
    <property type="match status" value="1"/>
</dbReference>
<dbReference type="STRING" id="1128398.Curi_c23890"/>
<evidence type="ECO:0000313" key="19">
    <source>
        <dbReference type="Proteomes" id="UP000006094"/>
    </source>
</evidence>
<keyword evidence="7 14" id="KW-0547">Nucleotide-binding</keyword>
<evidence type="ECO:0000259" key="17">
    <source>
        <dbReference type="Pfam" id="PF08245"/>
    </source>
</evidence>
<evidence type="ECO:0000256" key="10">
    <source>
        <dbReference type="ARBA" id="ARBA00022984"/>
    </source>
</evidence>
<keyword evidence="8 14" id="KW-0067">ATP-binding</keyword>
<comment type="function">
    <text evidence="14">Cell wall formation.</text>
</comment>
<dbReference type="SUPFAM" id="SSF53244">
    <property type="entry name" value="MurD-like peptide ligases, peptide-binding domain"/>
    <property type="match status" value="1"/>
</dbReference>